<protein>
    <recommendedName>
        <fullName evidence="5 17">CDP-diacylglycerol--inositol 3-phosphatidyltransferase</fullName>
        <ecNumber evidence="5 17">2.7.8.11</ecNumber>
    </recommendedName>
</protein>
<dbReference type="InterPro" id="IPR048254">
    <property type="entry name" value="CDP_ALCOHOL_P_TRANSF_CS"/>
</dbReference>
<dbReference type="GO" id="GO:0046872">
    <property type="term" value="F:metal ion binding"/>
    <property type="evidence" value="ECO:0007669"/>
    <property type="project" value="UniProtKB-KW"/>
</dbReference>
<dbReference type="InterPro" id="IPR014387">
    <property type="entry name" value="CDP_diag_ino_3_P_euk"/>
</dbReference>
<dbReference type="GO" id="GO:0003881">
    <property type="term" value="F:CDP-diacylglycerol-inositol 3-phosphatidyltransferase activity"/>
    <property type="evidence" value="ECO:0007669"/>
    <property type="project" value="UniProtKB-UniRule"/>
</dbReference>
<proteinExistence type="inferred from homology"/>
<evidence type="ECO:0000256" key="1">
    <source>
        <dbReference type="ARBA" id="ARBA00001936"/>
    </source>
</evidence>
<evidence type="ECO:0000256" key="6">
    <source>
        <dbReference type="ARBA" id="ARBA00022516"/>
    </source>
</evidence>
<evidence type="ECO:0000256" key="8">
    <source>
        <dbReference type="ARBA" id="ARBA00022692"/>
    </source>
</evidence>
<evidence type="ECO:0000256" key="3">
    <source>
        <dbReference type="ARBA" id="ARBA00004141"/>
    </source>
</evidence>
<keyword evidence="21" id="KW-1185">Reference proteome</keyword>
<evidence type="ECO:0000256" key="15">
    <source>
        <dbReference type="ARBA" id="ARBA00023211"/>
    </source>
</evidence>
<sequence>MVATRRSTRVANATEAVSEKITEAVDATTSKVQRSPYSVFFFVPNLIGYSRIILAAISLYYMPIHPKVCVTLYCISCLLDAVDGTAARYFNQCSKFGAVLDMVTDRCTTTCLLCFLSNVYPSYTLIFQALISLDFSSHYIHMYSSLVNGASSHKNISQSSNPLLRAYYTNNVYQVVLFIMCAGNELFFVALYLFAADGTWSFFGMDFRMVVALLTFPICAGKQIISVIQFIGASKVLARIDVAEMSSNGAVSK</sequence>
<organism evidence="20 21">
    <name type="scientific">Mortierella isabellina</name>
    <name type="common">Filamentous fungus</name>
    <name type="synonym">Umbelopsis isabellina</name>
    <dbReference type="NCBI Taxonomy" id="91625"/>
    <lineage>
        <taxon>Eukaryota</taxon>
        <taxon>Fungi</taxon>
        <taxon>Fungi incertae sedis</taxon>
        <taxon>Mucoromycota</taxon>
        <taxon>Mucoromycotina</taxon>
        <taxon>Umbelopsidomycetes</taxon>
        <taxon>Umbelopsidales</taxon>
        <taxon>Umbelopsidaceae</taxon>
        <taxon>Umbelopsis</taxon>
    </lineage>
</organism>
<dbReference type="PROSITE" id="PS00379">
    <property type="entry name" value="CDP_ALCOHOL_P_TRANSF"/>
    <property type="match status" value="1"/>
</dbReference>
<keyword evidence="9" id="KW-0479">Metal-binding</keyword>
<dbReference type="Pfam" id="PF01066">
    <property type="entry name" value="CDP-OH_P_transf"/>
    <property type="match status" value="1"/>
</dbReference>
<evidence type="ECO:0000256" key="4">
    <source>
        <dbReference type="ARBA" id="ARBA00010441"/>
    </source>
</evidence>
<comment type="cofactor">
    <cofactor evidence="1">
        <name>Mn(2+)</name>
        <dbReference type="ChEBI" id="CHEBI:29035"/>
    </cofactor>
</comment>
<evidence type="ECO:0000313" key="21">
    <source>
        <dbReference type="Proteomes" id="UP000654370"/>
    </source>
</evidence>
<comment type="similarity">
    <text evidence="4 17 18">Belongs to the CDP-alcohol phosphatidyltransferase class-I family.</text>
</comment>
<feature type="transmembrane region" description="Helical" evidence="19">
    <location>
        <begin position="39"/>
        <end position="62"/>
    </location>
</feature>
<dbReference type="GO" id="GO:0016020">
    <property type="term" value="C:membrane"/>
    <property type="evidence" value="ECO:0007669"/>
    <property type="project" value="UniProtKB-SubCell"/>
</dbReference>
<dbReference type="Gene3D" id="1.20.120.1760">
    <property type="match status" value="1"/>
</dbReference>
<name>A0A8H7PH02_MORIS</name>
<keyword evidence="8 19" id="KW-0812">Transmembrane</keyword>
<evidence type="ECO:0000256" key="9">
    <source>
        <dbReference type="ARBA" id="ARBA00022723"/>
    </source>
</evidence>
<dbReference type="PIRSF" id="PIRSF000848">
    <property type="entry name" value="CDP_diag_ino_3_P"/>
    <property type="match status" value="1"/>
</dbReference>
<keyword evidence="10" id="KW-0460">Magnesium</keyword>
<feature type="transmembrane region" description="Helical" evidence="19">
    <location>
        <begin position="175"/>
        <end position="195"/>
    </location>
</feature>
<evidence type="ECO:0000256" key="16">
    <source>
        <dbReference type="ARBA" id="ARBA00023264"/>
    </source>
</evidence>
<evidence type="ECO:0000256" key="17">
    <source>
        <dbReference type="PIRNR" id="PIRNR000848"/>
    </source>
</evidence>
<keyword evidence="7 17" id="KW-0808">Transferase</keyword>
<evidence type="ECO:0000256" key="13">
    <source>
        <dbReference type="ARBA" id="ARBA00023136"/>
    </source>
</evidence>
<dbReference type="Proteomes" id="UP000654370">
    <property type="component" value="Unassembled WGS sequence"/>
</dbReference>
<evidence type="ECO:0000256" key="10">
    <source>
        <dbReference type="ARBA" id="ARBA00022842"/>
    </source>
</evidence>
<evidence type="ECO:0000313" key="20">
    <source>
        <dbReference type="EMBL" id="KAG2173670.1"/>
    </source>
</evidence>
<evidence type="ECO:0000256" key="5">
    <source>
        <dbReference type="ARBA" id="ARBA00013212"/>
    </source>
</evidence>
<dbReference type="InterPro" id="IPR043130">
    <property type="entry name" value="CDP-OH_PTrfase_TM_dom"/>
</dbReference>
<keyword evidence="12 17" id="KW-0443">Lipid metabolism</keyword>
<evidence type="ECO:0000256" key="19">
    <source>
        <dbReference type="SAM" id="Phobius"/>
    </source>
</evidence>
<comment type="caution">
    <text evidence="20">The sequence shown here is derived from an EMBL/GenBank/DDBJ whole genome shotgun (WGS) entry which is preliminary data.</text>
</comment>
<evidence type="ECO:0000256" key="7">
    <source>
        <dbReference type="ARBA" id="ARBA00022679"/>
    </source>
</evidence>
<keyword evidence="16 17" id="KW-1208">Phospholipid metabolism</keyword>
<reference evidence="20" key="1">
    <citation type="submission" date="2020-12" db="EMBL/GenBank/DDBJ databases">
        <title>Metabolic potential, ecology and presence of endohyphal bacteria is reflected in genomic diversity of Mucoromycotina.</title>
        <authorList>
            <person name="Muszewska A."/>
            <person name="Okrasinska A."/>
            <person name="Steczkiewicz K."/>
            <person name="Drgas O."/>
            <person name="Orlowska M."/>
            <person name="Perlinska-Lenart U."/>
            <person name="Aleksandrzak-Piekarczyk T."/>
            <person name="Szatraj K."/>
            <person name="Zielenkiewicz U."/>
            <person name="Pilsyk S."/>
            <person name="Malc E."/>
            <person name="Mieczkowski P."/>
            <person name="Kruszewska J.S."/>
            <person name="Biernat P."/>
            <person name="Pawlowska J."/>
        </authorList>
    </citation>
    <scope>NUCLEOTIDE SEQUENCE</scope>
    <source>
        <strain evidence="20">WA0000067209</strain>
    </source>
</reference>
<comment type="subcellular location">
    <subcellularLocation>
        <location evidence="3">Membrane</location>
        <topology evidence="3">Multi-pass membrane protein</topology>
    </subcellularLocation>
</comment>
<accession>A0A8H7PH02</accession>
<keyword evidence="15" id="KW-0464">Manganese</keyword>
<gene>
    <name evidence="20" type="ORF">INT43_005090</name>
</gene>
<dbReference type="FunFam" id="1.20.120.1760:FF:000003">
    <property type="entry name" value="CDP-diacylglycerol--inositol 3-phosphatidyltransferase"/>
    <property type="match status" value="1"/>
</dbReference>
<dbReference type="EMBL" id="JAEPQZ010000014">
    <property type="protein sequence ID" value="KAG2173670.1"/>
    <property type="molecule type" value="Genomic_DNA"/>
</dbReference>
<evidence type="ECO:0000256" key="14">
    <source>
        <dbReference type="ARBA" id="ARBA00023209"/>
    </source>
</evidence>
<keyword evidence="6 17" id="KW-0444">Lipid biosynthesis</keyword>
<dbReference type="EC" id="2.7.8.11" evidence="5 17"/>
<keyword evidence="11 19" id="KW-1133">Transmembrane helix</keyword>
<dbReference type="AlphaFoldDB" id="A0A8H7PH02"/>
<evidence type="ECO:0000256" key="11">
    <source>
        <dbReference type="ARBA" id="ARBA00022989"/>
    </source>
</evidence>
<evidence type="ECO:0000256" key="2">
    <source>
        <dbReference type="ARBA" id="ARBA00001946"/>
    </source>
</evidence>
<keyword evidence="13 17" id="KW-0472">Membrane</keyword>
<dbReference type="PANTHER" id="PTHR15362">
    <property type="entry name" value="PHOSPHATIDYLINOSITOL SYNTHASE"/>
    <property type="match status" value="1"/>
</dbReference>
<comment type="cofactor">
    <cofactor evidence="2">
        <name>Mg(2+)</name>
        <dbReference type="ChEBI" id="CHEBI:18420"/>
    </cofactor>
</comment>
<keyword evidence="14 17" id="KW-0594">Phospholipid biosynthesis</keyword>
<dbReference type="GO" id="GO:0006661">
    <property type="term" value="P:phosphatidylinositol biosynthetic process"/>
    <property type="evidence" value="ECO:0007669"/>
    <property type="project" value="TreeGrafter"/>
</dbReference>
<comment type="catalytic activity">
    <reaction evidence="17">
        <text>a CDP-1,2-diacyl-sn-glycerol + myo-inositol = a 1,2-diacyl-sn-glycero-3-phospho-(1D-myo-inositol) + CMP + H(+)</text>
        <dbReference type="Rhea" id="RHEA:11580"/>
        <dbReference type="ChEBI" id="CHEBI:15378"/>
        <dbReference type="ChEBI" id="CHEBI:17268"/>
        <dbReference type="ChEBI" id="CHEBI:57880"/>
        <dbReference type="ChEBI" id="CHEBI:58332"/>
        <dbReference type="ChEBI" id="CHEBI:60377"/>
        <dbReference type="EC" id="2.7.8.11"/>
    </reaction>
</comment>
<feature type="transmembrane region" description="Helical" evidence="19">
    <location>
        <begin position="207"/>
        <end position="231"/>
    </location>
</feature>
<dbReference type="InterPro" id="IPR000462">
    <property type="entry name" value="CDP-OH_P_trans"/>
</dbReference>
<dbReference type="OrthoDB" id="10251079at2759"/>
<dbReference type="GO" id="GO:0005794">
    <property type="term" value="C:Golgi apparatus"/>
    <property type="evidence" value="ECO:0007669"/>
    <property type="project" value="TreeGrafter"/>
</dbReference>
<evidence type="ECO:0000256" key="18">
    <source>
        <dbReference type="RuleBase" id="RU003750"/>
    </source>
</evidence>
<dbReference type="PANTHER" id="PTHR15362:SF4">
    <property type="entry name" value="CDP-DIACYLGLYCEROL--INOSITOL 3-PHOSPHATIDYLTRANSFERASE"/>
    <property type="match status" value="1"/>
</dbReference>
<evidence type="ECO:0000256" key="12">
    <source>
        <dbReference type="ARBA" id="ARBA00023098"/>
    </source>
</evidence>